<accession>A0AAV4LKI0</accession>
<dbReference type="Proteomes" id="UP001057291">
    <property type="component" value="Unassembled WGS sequence"/>
</dbReference>
<reference evidence="2" key="1">
    <citation type="journal article" date="2023" name="Int. J. Syst. Evol. Microbiol.">
        <title>Collibacillus ludicampi gen. nov., sp. nov., a new soil bacterium of the family Alicyclobacillaceae.</title>
        <authorList>
            <person name="Jojima T."/>
            <person name="Ioku Y."/>
            <person name="Fukuta Y."/>
            <person name="Shirasaka N."/>
            <person name="Matsumura Y."/>
            <person name="Mori M."/>
        </authorList>
    </citation>
    <scope>NUCLEOTIDE SEQUENCE</scope>
    <source>
        <strain evidence="2">TP075</strain>
    </source>
</reference>
<dbReference type="NCBIfam" id="TIGR01777">
    <property type="entry name" value="yfcH"/>
    <property type="match status" value="1"/>
</dbReference>
<dbReference type="InterPro" id="IPR036291">
    <property type="entry name" value="NAD(P)-bd_dom_sf"/>
</dbReference>
<protein>
    <recommendedName>
        <fullName evidence="1">DUF1731 domain-containing protein</fullName>
    </recommendedName>
</protein>
<organism evidence="2 3">
    <name type="scientific">Collibacillus ludicampi</name>
    <dbReference type="NCBI Taxonomy" id="2771369"/>
    <lineage>
        <taxon>Bacteria</taxon>
        <taxon>Bacillati</taxon>
        <taxon>Bacillota</taxon>
        <taxon>Bacilli</taxon>
        <taxon>Bacillales</taxon>
        <taxon>Alicyclobacillaceae</taxon>
        <taxon>Collibacillus</taxon>
    </lineage>
</organism>
<name>A0AAV4LKI0_9BACL</name>
<sequence length="197" mass="21957">MKPSVFVNASAIGYYGSSRSATYTEEAEAGEGFLATVTREWENAAKRASDVTRVVLARLGVVLGRDGGAFPRMIAPYHFFLGGRVGDGTQWISWIHIDDVACVLERCIADERIDGPMNLTAPQPVRMDEFGRMIAKTMRRPHWLPVPESLLRLLLGEMSEIVLKGQKVLPEKLRALGYTFQHDSLEKAIRDLLAKRA</sequence>
<dbReference type="AlphaFoldDB" id="A0AAV4LKI0"/>
<dbReference type="InterPro" id="IPR013549">
    <property type="entry name" value="DUF1731"/>
</dbReference>
<evidence type="ECO:0000313" key="3">
    <source>
        <dbReference type="Proteomes" id="UP001057291"/>
    </source>
</evidence>
<dbReference type="Gene3D" id="3.40.50.720">
    <property type="entry name" value="NAD(P)-binding Rossmann-like Domain"/>
    <property type="match status" value="1"/>
</dbReference>
<gene>
    <name evidence="2" type="ORF">DNHGIG_39200</name>
</gene>
<dbReference type="SUPFAM" id="SSF51735">
    <property type="entry name" value="NAD(P)-binding Rossmann-fold domains"/>
    <property type="match status" value="1"/>
</dbReference>
<comment type="caution">
    <text evidence="2">The sequence shown here is derived from an EMBL/GenBank/DDBJ whole genome shotgun (WGS) entry which is preliminary data.</text>
</comment>
<evidence type="ECO:0000313" key="2">
    <source>
        <dbReference type="EMBL" id="GIM48371.1"/>
    </source>
</evidence>
<feature type="domain" description="DUF1731" evidence="1">
    <location>
        <begin position="146"/>
        <end position="192"/>
    </location>
</feature>
<dbReference type="InterPro" id="IPR010099">
    <property type="entry name" value="SDR39U1"/>
</dbReference>
<evidence type="ECO:0000259" key="1">
    <source>
        <dbReference type="Pfam" id="PF08338"/>
    </source>
</evidence>
<dbReference type="Pfam" id="PF08338">
    <property type="entry name" value="DUF1731"/>
    <property type="match status" value="1"/>
</dbReference>
<proteinExistence type="predicted"/>
<dbReference type="PANTHER" id="PTHR11092:SF0">
    <property type="entry name" value="EPIMERASE FAMILY PROTEIN SDR39U1"/>
    <property type="match status" value="1"/>
</dbReference>
<dbReference type="PANTHER" id="PTHR11092">
    <property type="entry name" value="SUGAR NUCLEOTIDE EPIMERASE RELATED"/>
    <property type="match status" value="1"/>
</dbReference>
<dbReference type="EMBL" id="BOQE01000001">
    <property type="protein sequence ID" value="GIM48371.1"/>
    <property type="molecule type" value="Genomic_DNA"/>
</dbReference>
<keyword evidence="3" id="KW-1185">Reference proteome</keyword>